<dbReference type="GO" id="GO:0005509">
    <property type="term" value="F:calcium ion binding"/>
    <property type="evidence" value="ECO:0007669"/>
    <property type="project" value="InterPro"/>
</dbReference>
<gene>
    <name evidence="4" type="ORF">SAMN04489711_103254</name>
</gene>
<dbReference type="Proteomes" id="UP000199119">
    <property type="component" value="Unassembled WGS sequence"/>
</dbReference>
<accession>A0A1I2BXV2</accession>
<dbReference type="OrthoDB" id="5461251at2"/>
<keyword evidence="2" id="KW-0732">Signal</keyword>
<dbReference type="InterPro" id="IPR011992">
    <property type="entry name" value="EF-hand-dom_pair"/>
</dbReference>
<dbReference type="PROSITE" id="PS00018">
    <property type="entry name" value="EF_HAND_1"/>
    <property type="match status" value="1"/>
</dbReference>
<dbReference type="PROSITE" id="PS50222">
    <property type="entry name" value="EF_HAND_2"/>
    <property type="match status" value="1"/>
</dbReference>
<dbReference type="InterPro" id="IPR002048">
    <property type="entry name" value="EF_hand_dom"/>
</dbReference>
<evidence type="ECO:0000259" key="3">
    <source>
        <dbReference type="PROSITE" id="PS50222"/>
    </source>
</evidence>
<protein>
    <submittedName>
        <fullName evidence="4">EF hand</fullName>
    </submittedName>
</protein>
<dbReference type="RefSeq" id="WP_092938620.1">
    <property type="nucleotide sequence ID" value="NZ_FONX01000003.1"/>
</dbReference>
<reference evidence="5" key="1">
    <citation type="submission" date="2016-10" db="EMBL/GenBank/DDBJ databases">
        <authorList>
            <person name="Varghese N."/>
            <person name="Submissions S."/>
        </authorList>
    </citation>
    <scope>NUCLEOTIDE SEQUENCE [LARGE SCALE GENOMIC DNA]</scope>
    <source>
        <strain evidence="5">DSM 27981</strain>
    </source>
</reference>
<dbReference type="SUPFAM" id="SSF47473">
    <property type="entry name" value="EF-hand"/>
    <property type="match status" value="1"/>
</dbReference>
<evidence type="ECO:0000256" key="1">
    <source>
        <dbReference type="SAM" id="MobiDB-lite"/>
    </source>
</evidence>
<name>A0A1I2BXV2_9BURK</name>
<dbReference type="Gene3D" id="1.10.238.10">
    <property type="entry name" value="EF-hand"/>
    <property type="match status" value="1"/>
</dbReference>
<dbReference type="AlphaFoldDB" id="A0A1I2BXV2"/>
<feature type="domain" description="EF-hand" evidence="3">
    <location>
        <begin position="78"/>
        <end position="113"/>
    </location>
</feature>
<sequence length="159" mass="16412">MRIDSYLQNLPLAAARAAQALTMCLALPAASAMAADDAAQPAAPAASAPMSKGELKAIREFNMLDFNGDGKLSRNEVAIVPRLAAAFDEADTNHDGFVTLDEVRAFTIKYRAERDRAKAAAAAAAAAAAGGPPPQDQAQPQTPAQPSPAEAAGTPKEKE</sequence>
<feature type="compositionally biased region" description="Low complexity" evidence="1">
    <location>
        <begin position="121"/>
        <end position="152"/>
    </location>
</feature>
<evidence type="ECO:0000313" key="4">
    <source>
        <dbReference type="EMBL" id="SFE60752.1"/>
    </source>
</evidence>
<dbReference type="EMBL" id="FONX01000003">
    <property type="protein sequence ID" value="SFE60752.1"/>
    <property type="molecule type" value="Genomic_DNA"/>
</dbReference>
<evidence type="ECO:0000313" key="5">
    <source>
        <dbReference type="Proteomes" id="UP000199119"/>
    </source>
</evidence>
<dbReference type="Pfam" id="PF13202">
    <property type="entry name" value="EF-hand_5"/>
    <property type="match status" value="2"/>
</dbReference>
<dbReference type="InterPro" id="IPR018247">
    <property type="entry name" value="EF_Hand_1_Ca_BS"/>
</dbReference>
<organism evidence="4 5">
    <name type="scientific">Paracidovorax wautersii</name>
    <dbReference type="NCBI Taxonomy" id="1177982"/>
    <lineage>
        <taxon>Bacteria</taxon>
        <taxon>Pseudomonadati</taxon>
        <taxon>Pseudomonadota</taxon>
        <taxon>Betaproteobacteria</taxon>
        <taxon>Burkholderiales</taxon>
        <taxon>Comamonadaceae</taxon>
        <taxon>Paracidovorax</taxon>
    </lineage>
</organism>
<dbReference type="CDD" id="cd00051">
    <property type="entry name" value="EFh"/>
    <property type="match status" value="1"/>
</dbReference>
<proteinExistence type="predicted"/>
<feature type="region of interest" description="Disordered" evidence="1">
    <location>
        <begin position="121"/>
        <end position="159"/>
    </location>
</feature>
<feature type="chain" id="PRO_5011492623" evidence="2">
    <location>
        <begin position="35"/>
        <end position="159"/>
    </location>
</feature>
<feature type="signal peptide" evidence="2">
    <location>
        <begin position="1"/>
        <end position="34"/>
    </location>
</feature>
<evidence type="ECO:0000256" key="2">
    <source>
        <dbReference type="SAM" id="SignalP"/>
    </source>
</evidence>
<keyword evidence="5" id="KW-1185">Reference proteome</keyword>
<dbReference type="STRING" id="1177982.SAMN04489711_103254"/>